<keyword evidence="4" id="KW-1185">Reference proteome</keyword>
<feature type="compositionally biased region" description="Low complexity" evidence="1">
    <location>
        <begin position="529"/>
        <end position="539"/>
    </location>
</feature>
<dbReference type="EMBL" id="OX597843">
    <property type="protein sequence ID" value="CAI9744417.1"/>
    <property type="molecule type" value="Genomic_DNA"/>
</dbReference>
<dbReference type="GO" id="GO:0004715">
    <property type="term" value="F:non-membrane spanning protein tyrosine kinase activity"/>
    <property type="evidence" value="ECO:0007669"/>
    <property type="project" value="InterPro"/>
</dbReference>
<name>A0AA36C2S7_OCTVU</name>
<evidence type="ECO:0000313" key="4">
    <source>
        <dbReference type="Proteomes" id="UP001162480"/>
    </source>
</evidence>
<feature type="compositionally biased region" description="Polar residues" evidence="1">
    <location>
        <begin position="467"/>
        <end position="482"/>
    </location>
</feature>
<dbReference type="AlphaFoldDB" id="A0AA36C2S7"/>
<dbReference type="GO" id="GO:0005576">
    <property type="term" value="C:extracellular region"/>
    <property type="evidence" value="ECO:0007669"/>
    <property type="project" value="TreeGrafter"/>
</dbReference>
<sequence>MLRKSNEDETGLSADAVREDNMIVPYLKSLMRRRCRVRLRKWIVPFVVIFFLIVWITRLNSFDIEDDDADTNLGIWGYKAPSVRNDDDDSRSSSSSSVLHWLSGREFIGKQLLAHDSKKMAQIKNFLPVLYPSDWGQAPEADEVVLQTQRLLYDLGYFSKLSCKELDAAHVFSSLSISERKHVDVGLIKKREVVLKSQGRDLNIKVSCMQSVYDATKCTFMGNYLLLREVLFYIALENPLIVRQLGFCLRGDRIAEPLRHKGVILAIEQGHPLVLNDIKHYSWLLRLQVIYQISSIINYISHSPLGSLRIQRLKSEDFVVVGDQIKLSDLDDLVVGEYPCTSLEQCYEHLKNKEVPGIQCLKKKCVGLNEKLNLKMVSDHMLLPLMVNVPPQSKKAISVIIGHLQSLQISTEYLVDVFTKLLAKAGPLKFSLRWYLKGHGSVYRPKHQHRYRYDSDSYNNNNNNNNDHPSNSARRGNYNQGDSYFGGSRQRKSQELDNDDNDNNNDNDDNNNANNGGVPLNIKTDSGAQQQQEQQQQQQDVQHGVRRLRPAYSQGSENNLGGGAGDGSRSGRHRRYQKNNAQLQGFNSQSDHGGDAAGNSARAVGGEEIMEWKDNDVRYFRYNSSNIPGIFDYTCPFSRASWGCVKTAYNVSHAKLICTQDPVCKAFVILSGEPDEETLLTVIFKNSSKSTIHRNTGATFFIKVSSLLGSRRKSNNHQAPMTTVVHGFNVVDCVSRSQSVHQTARNIREKRLRHHIGLRGITESQWLTMMRHATLDRAFDVSSTGQFLLNLHWTDLSEPISPEKGAHMGTVVFKGQQNSKSSYVGSMIVYKLDRLLGLYHTPPVSKMVLTAATLQVISKNKQHLQQLEDLAGVDGSIEGFVQPPQPSSFTVQSITLGPLDQLTDQLNDITKADKLFLEYVLLIWLTKIKLNNNHYIGTKGHVILLNGDRAFTEFKPEWLKYFNHCRFPNIVYKILACFRCNPPPGKIPSVPVCGLGEQVFTELQHDGVYVVDVYRKSREQIMNSAAADLLNVVDLCIQKHGRKHVLY</sequence>
<evidence type="ECO:0000256" key="1">
    <source>
        <dbReference type="SAM" id="MobiDB-lite"/>
    </source>
</evidence>
<organism evidence="3 4">
    <name type="scientific">Octopus vulgaris</name>
    <name type="common">Common octopus</name>
    <dbReference type="NCBI Taxonomy" id="6645"/>
    <lineage>
        <taxon>Eukaryota</taxon>
        <taxon>Metazoa</taxon>
        <taxon>Spiralia</taxon>
        <taxon>Lophotrochozoa</taxon>
        <taxon>Mollusca</taxon>
        <taxon>Cephalopoda</taxon>
        <taxon>Coleoidea</taxon>
        <taxon>Octopodiformes</taxon>
        <taxon>Octopoda</taxon>
        <taxon>Incirrata</taxon>
        <taxon>Octopodidae</taxon>
        <taxon>Octopus</taxon>
    </lineage>
</organism>
<accession>A0AA36C2S7</accession>
<feature type="transmembrane region" description="Helical" evidence="2">
    <location>
        <begin position="39"/>
        <end position="57"/>
    </location>
</feature>
<protein>
    <submittedName>
        <fullName evidence="3">Uncharacterized protein</fullName>
    </submittedName>
</protein>
<evidence type="ECO:0000256" key="2">
    <source>
        <dbReference type="SAM" id="Phobius"/>
    </source>
</evidence>
<dbReference type="GO" id="GO:0001501">
    <property type="term" value="P:skeletal system development"/>
    <property type="evidence" value="ECO:0007669"/>
    <property type="project" value="TreeGrafter"/>
</dbReference>
<keyword evidence="2" id="KW-1133">Transmembrane helix</keyword>
<dbReference type="InterPro" id="IPR042983">
    <property type="entry name" value="PKDCC"/>
</dbReference>
<feature type="compositionally biased region" description="Acidic residues" evidence="1">
    <location>
        <begin position="496"/>
        <end position="509"/>
    </location>
</feature>
<proteinExistence type="predicted"/>
<dbReference type="Proteomes" id="UP001162480">
    <property type="component" value="Chromosome 30"/>
</dbReference>
<dbReference type="PANTHER" id="PTHR46448:SF1">
    <property type="entry name" value="PROTEIN KINASE DOMAIN-CONTAINING PROTEIN"/>
    <property type="match status" value="1"/>
</dbReference>
<keyword evidence="2" id="KW-0472">Membrane</keyword>
<gene>
    <name evidence="3" type="ORF">OCTVUL_1B030936</name>
</gene>
<evidence type="ECO:0000313" key="3">
    <source>
        <dbReference type="EMBL" id="CAI9744417.1"/>
    </source>
</evidence>
<feature type="compositionally biased region" description="Polar residues" evidence="1">
    <location>
        <begin position="578"/>
        <end position="591"/>
    </location>
</feature>
<keyword evidence="2" id="KW-0812">Transmembrane</keyword>
<dbReference type="PANTHER" id="PTHR46448">
    <property type="entry name" value="PROTEIN KINASE DOMAIN-CONTAINING PROTEIN"/>
    <property type="match status" value="1"/>
</dbReference>
<feature type="region of interest" description="Disordered" evidence="1">
    <location>
        <begin position="452"/>
        <end position="602"/>
    </location>
</feature>
<reference evidence="3" key="1">
    <citation type="submission" date="2023-08" db="EMBL/GenBank/DDBJ databases">
        <authorList>
            <person name="Alioto T."/>
            <person name="Alioto T."/>
            <person name="Gomez Garrido J."/>
        </authorList>
    </citation>
    <scope>NUCLEOTIDE SEQUENCE</scope>
</reference>